<dbReference type="EMBL" id="BAFB01000031">
    <property type="protein sequence ID" value="GAB32869.1"/>
    <property type="molecule type" value="Genomic_DNA"/>
</dbReference>
<reference evidence="2" key="1">
    <citation type="submission" date="2012-02" db="EMBL/GenBank/DDBJ databases">
        <title>Whole genome shotgun sequence of Gordonia otitidis NBRC 100426.</title>
        <authorList>
            <person name="Yoshida I."/>
            <person name="Hosoyama A."/>
            <person name="Tsuchikane K."/>
            <person name="Katsumata H."/>
            <person name="Yamazaki S."/>
            <person name="Fujita N."/>
        </authorList>
    </citation>
    <scope>NUCLEOTIDE SEQUENCE [LARGE SCALE GENOMIC DNA]</scope>
    <source>
        <strain evidence="2">NBRC 100426</strain>
    </source>
</reference>
<keyword evidence="1" id="KW-0812">Transmembrane</keyword>
<keyword evidence="1" id="KW-1133">Transmembrane helix</keyword>
<feature type="transmembrane region" description="Helical" evidence="1">
    <location>
        <begin position="18"/>
        <end position="42"/>
    </location>
</feature>
<dbReference type="AlphaFoldDB" id="H5THB1"/>
<organism evidence="2 3">
    <name type="scientific">Gordonia otitidis (strain DSM 44809 / CCUG 52243 / JCM 12355 / NBRC 100426 / IFM 10032)</name>
    <dbReference type="NCBI Taxonomy" id="1108044"/>
    <lineage>
        <taxon>Bacteria</taxon>
        <taxon>Bacillati</taxon>
        <taxon>Actinomycetota</taxon>
        <taxon>Actinomycetes</taxon>
        <taxon>Mycobacteriales</taxon>
        <taxon>Gordoniaceae</taxon>
        <taxon>Gordonia</taxon>
    </lineage>
</organism>
<accession>H5THB1</accession>
<evidence type="ECO:0000313" key="3">
    <source>
        <dbReference type="Proteomes" id="UP000005038"/>
    </source>
</evidence>
<comment type="caution">
    <text evidence="2">The sequence shown here is derived from an EMBL/GenBank/DDBJ whole genome shotgun (WGS) entry which is preliminary data.</text>
</comment>
<dbReference type="Proteomes" id="UP000005038">
    <property type="component" value="Unassembled WGS sequence"/>
</dbReference>
<keyword evidence="3" id="KW-1185">Reference proteome</keyword>
<gene>
    <name evidence="2" type="ORF">GOOTI_031_00170</name>
</gene>
<proteinExistence type="predicted"/>
<evidence type="ECO:0000256" key="1">
    <source>
        <dbReference type="SAM" id="Phobius"/>
    </source>
</evidence>
<keyword evidence="1" id="KW-0472">Membrane</keyword>
<evidence type="ECO:0000313" key="2">
    <source>
        <dbReference type="EMBL" id="GAB32869.1"/>
    </source>
</evidence>
<sequence length="51" mass="5192">MCPQSEITAEAADVARRVIAVGMIAAVKMIAAVGIVAIGPAWKAEDAGLRV</sequence>
<protein>
    <submittedName>
        <fullName evidence="2">Uncharacterized protein</fullName>
    </submittedName>
</protein>
<name>H5THB1_GORO1</name>